<evidence type="ECO:0000313" key="2">
    <source>
        <dbReference type="EMBL" id="KAJ4492416.1"/>
    </source>
</evidence>
<dbReference type="Proteomes" id="UP001150217">
    <property type="component" value="Unassembled WGS sequence"/>
</dbReference>
<comment type="caution">
    <text evidence="2">The sequence shown here is derived from an EMBL/GenBank/DDBJ whole genome shotgun (WGS) entry which is preliminary data.</text>
</comment>
<accession>A0ABQ8VG20</accession>
<evidence type="ECO:0000313" key="3">
    <source>
        <dbReference type="Proteomes" id="UP001150217"/>
    </source>
</evidence>
<keyword evidence="1" id="KW-0472">Membrane</keyword>
<gene>
    <name evidence="2" type="ORF">C8R41DRAFT_344091</name>
</gene>
<keyword evidence="1" id="KW-0812">Transmembrane</keyword>
<sequence length="71" mass="8053">MSRGPYSGRVCRAFLPTRNHFLNSIISRWFGLVLLPLATYSADGLLAIGHFLRYIVRHFRGQPAQSSILVH</sequence>
<protein>
    <submittedName>
        <fullName evidence="2">Uncharacterized protein</fullName>
    </submittedName>
</protein>
<name>A0ABQ8VG20_9AGAR</name>
<keyword evidence="3" id="KW-1185">Reference proteome</keyword>
<organism evidence="2 3">
    <name type="scientific">Lentinula lateritia</name>
    <dbReference type="NCBI Taxonomy" id="40482"/>
    <lineage>
        <taxon>Eukaryota</taxon>
        <taxon>Fungi</taxon>
        <taxon>Dikarya</taxon>
        <taxon>Basidiomycota</taxon>
        <taxon>Agaricomycotina</taxon>
        <taxon>Agaricomycetes</taxon>
        <taxon>Agaricomycetidae</taxon>
        <taxon>Agaricales</taxon>
        <taxon>Marasmiineae</taxon>
        <taxon>Omphalotaceae</taxon>
        <taxon>Lentinula</taxon>
    </lineage>
</organism>
<proteinExistence type="predicted"/>
<evidence type="ECO:0000256" key="1">
    <source>
        <dbReference type="SAM" id="Phobius"/>
    </source>
</evidence>
<feature type="transmembrane region" description="Helical" evidence="1">
    <location>
        <begin position="29"/>
        <end position="52"/>
    </location>
</feature>
<dbReference type="EMBL" id="JANVFT010000038">
    <property type="protein sequence ID" value="KAJ4492416.1"/>
    <property type="molecule type" value="Genomic_DNA"/>
</dbReference>
<keyword evidence="1" id="KW-1133">Transmembrane helix</keyword>
<reference evidence="2" key="1">
    <citation type="submission" date="2022-08" db="EMBL/GenBank/DDBJ databases">
        <title>A Global Phylogenomic Analysis of the Shiitake Genus Lentinula.</title>
        <authorList>
            <consortium name="DOE Joint Genome Institute"/>
            <person name="Sierra-Patev S."/>
            <person name="Min B."/>
            <person name="Naranjo-Ortiz M."/>
            <person name="Looney B."/>
            <person name="Konkel Z."/>
            <person name="Slot J.C."/>
            <person name="Sakamoto Y."/>
            <person name="Steenwyk J.L."/>
            <person name="Rokas A."/>
            <person name="Carro J."/>
            <person name="Camarero S."/>
            <person name="Ferreira P."/>
            <person name="Molpeceres G."/>
            <person name="Ruiz-Duenas F.J."/>
            <person name="Serrano A."/>
            <person name="Henrissat B."/>
            <person name="Drula E."/>
            <person name="Hughes K.W."/>
            <person name="Mata J.L."/>
            <person name="Ishikawa N.K."/>
            <person name="Vargas-Isla R."/>
            <person name="Ushijima S."/>
            <person name="Smith C.A."/>
            <person name="Ahrendt S."/>
            <person name="Andreopoulos W."/>
            <person name="He G."/>
            <person name="Labutti K."/>
            <person name="Lipzen A."/>
            <person name="Ng V."/>
            <person name="Riley R."/>
            <person name="Sandor L."/>
            <person name="Barry K."/>
            <person name="Martinez A.T."/>
            <person name="Xiao Y."/>
            <person name="Gibbons J.G."/>
            <person name="Terashima K."/>
            <person name="Grigoriev I.V."/>
            <person name="Hibbett D.S."/>
        </authorList>
    </citation>
    <scope>NUCLEOTIDE SEQUENCE</scope>
    <source>
        <strain evidence="2">RHP3577 ss4</strain>
    </source>
</reference>